<evidence type="ECO:0000313" key="3">
    <source>
        <dbReference type="Proteomes" id="UP001500908"/>
    </source>
</evidence>
<evidence type="ECO:0000313" key="2">
    <source>
        <dbReference type="EMBL" id="GAA3745535.1"/>
    </source>
</evidence>
<feature type="region of interest" description="Disordered" evidence="1">
    <location>
        <begin position="361"/>
        <end position="382"/>
    </location>
</feature>
<reference evidence="3" key="1">
    <citation type="journal article" date="2019" name="Int. J. Syst. Evol. Microbiol.">
        <title>The Global Catalogue of Microorganisms (GCM) 10K type strain sequencing project: providing services to taxonomists for standard genome sequencing and annotation.</title>
        <authorList>
            <consortium name="The Broad Institute Genomics Platform"/>
            <consortium name="The Broad Institute Genome Sequencing Center for Infectious Disease"/>
            <person name="Wu L."/>
            <person name="Ma J."/>
        </authorList>
    </citation>
    <scope>NUCLEOTIDE SEQUENCE [LARGE SCALE GENOMIC DNA]</scope>
    <source>
        <strain evidence="3">JCM 17137</strain>
    </source>
</reference>
<comment type="caution">
    <text evidence="2">The sequence shown here is derived from an EMBL/GenBank/DDBJ whole genome shotgun (WGS) entry which is preliminary data.</text>
</comment>
<organism evidence="2 3">
    <name type="scientific">Salinactinospora qingdaonensis</name>
    <dbReference type="NCBI Taxonomy" id="702744"/>
    <lineage>
        <taxon>Bacteria</taxon>
        <taxon>Bacillati</taxon>
        <taxon>Actinomycetota</taxon>
        <taxon>Actinomycetes</taxon>
        <taxon>Streptosporangiales</taxon>
        <taxon>Nocardiopsidaceae</taxon>
        <taxon>Salinactinospora</taxon>
    </lineage>
</organism>
<keyword evidence="3" id="KW-1185">Reference proteome</keyword>
<name>A0ABP7FQZ1_9ACTN</name>
<feature type="compositionally biased region" description="Low complexity" evidence="1">
    <location>
        <begin position="369"/>
        <end position="382"/>
    </location>
</feature>
<feature type="region of interest" description="Disordered" evidence="1">
    <location>
        <begin position="17"/>
        <end position="36"/>
    </location>
</feature>
<sequence length="382" mass="40193">MASLTLVSTGCALDLSHLRPGGSDPSPSPSPSPTSFAAQPLLDSSLSQLAELSAVHLQGQFAGPDGAPNETDLTVTDSGAVSGTMRIAETDVSVVQADSQLYLSAADNFWLTQPLYNPDANTYVDHWVRVRTELLGFDPQAALTPAKLAESLKNMPAQGDATRERLSGTRAYRVELSDATVWLAEEEPHRLLRVEAEALASTGEGGDTAGASVRAAVNVEEPATEDVQQLYDDMATTAKDEFGSARDARIEIQSEGADELYCETGGQCTLTASVTDISSWESSGSVLVRMDATFTNDSLGEKSCHVTESLEAGGSVDLACAIDYALEPSTDPTTYEIQARPKLSTRALGGNAKDELVASIEKQREATLSGEEPSASSSPSVG</sequence>
<dbReference type="EMBL" id="BAABDD010000010">
    <property type="protein sequence ID" value="GAA3745535.1"/>
    <property type="molecule type" value="Genomic_DNA"/>
</dbReference>
<dbReference type="Gene3D" id="2.50.20.20">
    <property type="match status" value="1"/>
</dbReference>
<dbReference type="Proteomes" id="UP001500908">
    <property type="component" value="Unassembled WGS sequence"/>
</dbReference>
<evidence type="ECO:0000256" key="1">
    <source>
        <dbReference type="SAM" id="MobiDB-lite"/>
    </source>
</evidence>
<proteinExistence type="predicted"/>
<evidence type="ECO:0008006" key="4">
    <source>
        <dbReference type="Google" id="ProtNLM"/>
    </source>
</evidence>
<accession>A0ABP7FQZ1</accession>
<gene>
    <name evidence="2" type="ORF">GCM10022402_26400</name>
</gene>
<protein>
    <recommendedName>
        <fullName evidence="4">Lipoprotein</fullName>
    </recommendedName>
</protein>